<sequence>MELSDIKRQLRSFCRRNRTALRYTYVKNYTAEDISEMLIDRIGAEEVERILVDIDIINQRGGDTVKYFMLILEGLRAA</sequence>
<evidence type="ECO:0000313" key="1">
    <source>
        <dbReference type="EMBL" id="UXH43456.1"/>
    </source>
</evidence>
<proteinExistence type="predicted"/>
<organism evidence="1 2">
    <name type="scientific">Rossellomorea vietnamensis</name>
    <dbReference type="NCBI Taxonomy" id="218284"/>
    <lineage>
        <taxon>Bacteria</taxon>
        <taxon>Bacillati</taxon>
        <taxon>Bacillota</taxon>
        <taxon>Bacilli</taxon>
        <taxon>Bacillales</taxon>
        <taxon>Bacillaceae</taxon>
        <taxon>Rossellomorea</taxon>
    </lineage>
</organism>
<keyword evidence="2" id="KW-1185">Reference proteome</keyword>
<dbReference type="EMBL" id="CP104558">
    <property type="protein sequence ID" value="UXH43456.1"/>
    <property type="molecule type" value="Genomic_DNA"/>
</dbReference>
<accession>A0ACD4C4W1</accession>
<evidence type="ECO:0000313" key="2">
    <source>
        <dbReference type="Proteomes" id="UP001064027"/>
    </source>
</evidence>
<protein>
    <submittedName>
        <fullName evidence="1">Uncharacterized protein</fullName>
    </submittedName>
</protein>
<name>A0ACD4C4W1_9BACI</name>
<dbReference type="Proteomes" id="UP001064027">
    <property type="component" value="Chromosome"/>
</dbReference>
<gene>
    <name evidence="1" type="ORF">N5C46_17555</name>
</gene>
<reference evidence="1" key="1">
    <citation type="submission" date="2022-09" db="EMBL/GenBank/DDBJ databases">
        <title>Complete genome sequence of Rossellomorea vietnamensis strain RL-WG62, a newly isolated PGPR with the potential for plant salinity stress alleviation.</title>
        <authorList>
            <person name="Ren L."/>
            <person name="Wang G."/>
            <person name="Hu H."/>
        </authorList>
    </citation>
    <scope>NUCLEOTIDE SEQUENCE</scope>
    <source>
        <strain evidence="1">RL-WG62</strain>
    </source>
</reference>